<dbReference type="AlphaFoldDB" id="A0A2I7SER1"/>
<protein>
    <submittedName>
        <fullName evidence="3">Uncharacterized protein</fullName>
    </submittedName>
</protein>
<sequence length="180" mass="20244">MANYNQAIPFILKHEGGFQKHPNDKGNYNSLGQLVGTNYGISAPVLERWKGYPPSESDMRNLSLTESKEIYKQYFWRPIWGDAILDQDVANIVFDHSVNAGTGNGARLVQRTLNKLGHSLTVDGAIGSKTIAALNATDPHFFFYAFKEARVSYYNKISGGRNSVFLNGWLNRVSHFEKKK</sequence>
<dbReference type="SUPFAM" id="SSF53955">
    <property type="entry name" value="Lysozyme-like"/>
    <property type="match status" value="1"/>
</dbReference>
<evidence type="ECO:0000313" key="3">
    <source>
        <dbReference type="EMBL" id="AUS04392.1"/>
    </source>
</evidence>
<dbReference type="InterPro" id="IPR023346">
    <property type="entry name" value="Lysozyme-like_dom_sf"/>
</dbReference>
<dbReference type="RefSeq" id="WP_102994502.1">
    <property type="nucleotide sequence ID" value="NZ_CP025938.1"/>
</dbReference>
<evidence type="ECO:0000259" key="2">
    <source>
        <dbReference type="Pfam" id="PF09374"/>
    </source>
</evidence>
<dbReference type="Gene3D" id="1.20.141.10">
    <property type="entry name" value="Chitosanase, subunit A, domain 1"/>
    <property type="match status" value="1"/>
</dbReference>
<gene>
    <name evidence="3" type="ORF">C1A40_02395</name>
</gene>
<dbReference type="KEGG" id="taj:C1A40_02395"/>
<dbReference type="InterPro" id="IPR018537">
    <property type="entry name" value="Peptidoglycan-bd_3"/>
</dbReference>
<keyword evidence="4" id="KW-1185">Reference proteome</keyword>
<feature type="domain" description="Peptidoglycan binding" evidence="2">
    <location>
        <begin position="105"/>
        <end position="173"/>
    </location>
</feature>
<evidence type="ECO:0000313" key="4">
    <source>
        <dbReference type="Proteomes" id="UP000236592"/>
    </source>
</evidence>
<name>A0A2I7SER1_9FLAO</name>
<dbReference type="Pfam" id="PF05838">
    <property type="entry name" value="Glyco_hydro_108"/>
    <property type="match status" value="1"/>
</dbReference>
<dbReference type="OrthoDB" id="672438at2"/>
<dbReference type="Proteomes" id="UP000236592">
    <property type="component" value="Chromosome"/>
</dbReference>
<dbReference type="CDD" id="cd13926">
    <property type="entry name" value="N-acetylmuramidase_GH108"/>
    <property type="match status" value="1"/>
</dbReference>
<dbReference type="Pfam" id="PF09374">
    <property type="entry name" value="PG_binding_3"/>
    <property type="match status" value="1"/>
</dbReference>
<accession>A0A2I7SER1</accession>
<feature type="domain" description="TtsA-like Glycoside hydrolase family 108" evidence="1">
    <location>
        <begin position="9"/>
        <end position="101"/>
    </location>
</feature>
<organism evidence="3 4">
    <name type="scientific">Pseudotamlana carrageenivorans</name>
    <dbReference type="NCBI Taxonomy" id="2069432"/>
    <lineage>
        <taxon>Bacteria</taxon>
        <taxon>Pseudomonadati</taxon>
        <taxon>Bacteroidota</taxon>
        <taxon>Flavobacteriia</taxon>
        <taxon>Flavobacteriales</taxon>
        <taxon>Flavobacteriaceae</taxon>
        <taxon>Pseudotamlana</taxon>
    </lineage>
</organism>
<reference evidence="4" key="1">
    <citation type="submission" date="2018-01" db="EMBL/GenBank/DDBJ databases">
        <title>Complete genome of Tamlana sp. UJ94.</title>
        <authorList>
            <person name="Jung J."/>
            <person name="Chung D."/>
            <person name="Bae S.S."/>
            <person name="Baek K."/>
        </authorList>
    </citation>
    <scope>NUCLEOTIDE SEQUENCE [LARGE SCALE GENOMIC DNA]</scope>
    <source>
        <strain evidence="4">UJ94</strain>
    </source>
</reference>
<dbReference type="InterPro" id="IPR008565">
    <property type="entry name" value="TtsA-like_GH18_dom"/>
</dbReference>
<proteinExistence type="predicted"/>
<evidence type="ECO:0000259" key="1">
    <source>
        <dbReference type="Pfam" id="PF05838"/>
    </source>
</evidence>
<dbReference type="EMBL" id="CP025938">
    <property type="protein sequence ID" value="AUS04392.1"/>
    <property type="molecule type" value="Genomic_DNA"/>
</dbReference>